<sequence length="191" mass="19959">MTVNFARRNIFALLMLLASIDLSAEGVGFWCDTDKYDCDRHSSGIEEKNAVSVPAPSPALGPTSVAVPGTDSEGSPGAAPGMDPAPSPFLEDGEDTVDSPEVIDSDGEDWDPIDPPEIVDAPGKDGAPTPAPGSEDNRRFPVLPFVAIAAGGGFLISLFFYLRRRQGPSEDSAAEGADESAIETNQPDVTP</sequence>
<keyword evidence="2" id="KW-0472">Membrane</keyword>
<dbReference type="AlphaFoldDB" id="A0A1Z5KBA3"/>
<evidence type="ECO:0000256" key="3">
    <source>
        <dbReference type="SAM" id="SignalP"/>
    </source>
</evidence>
<accession>A0A1Z5KBA3</accession>
<dbReference type="InParanoid" id="A0A1Z5KBA3"/>
<comment type="caution">
    <text evidence="4">The sequence shown here is derived from an EMBL/GenBank/DDBJ whole genome shotgun (WGS) entry which is preliminary data.</text>
</comment>
<feature type="chain" id="PRO_5012712632" evidence="3">
    <location>
        <begin position="27"/>
        <end position="191"/>
    </location>
</feature>
<keyword evidence="2" id="KW-0812">Transmembrane</keyword>
<evidence type="ECO:0000256" key="2">
    <source>
        <dbReference type="SAM" id="Phobius"/>
    </source>
</evidence>
<feature type="compositionally biased region" description="Acidic residues" evidence="1">
    <location>
        <begin position="91"/>
        <end position="114"/>
    </location>
</feature>
<evidence type="ECO:0000256" key="1">
    <source>
        <dbReference type="SAM" id="MobiDB-lite"/>
    </source>
</evidence>
<keyword evidence="5" id="KW-1185">Reference proteome</keyword>
<evidence type="ECO:0000313" key="5">
    <source>
        <dbReference type="Proteomes" id="UP000198406"/>
    </source>
</evidence>
<gene>
    <name evidence="4" type="ORF">FisN_15Lh076</name>
</gene>
<feature type="region of interest" description="Disordered" evidence="1">
    <location>
        <begin position="167"/>
        <end position="191"/>
    </location>
</feature>
<name>A0A1Z5KBA3_FISSO</name>
<dbReference type="EMBL" id="BDSP01000201">
    <property type="protein sequence ID" value="GAX23361.1"/>
    <property type="molecule type" value="Genomic_DNA"/>
</dbReference>
<feature type="signal peptide" evidence="3">
    <location>
        <begin position="1"/>
        <end position="26"/>
    </location>
</feature>
<organism evidence="4 5">
    <name type="scientific">Fistulifera solaris</name>
    <name type="common">Oleaginous diatom</name>
    <dbReference type="NCBI Taxonomy" id="1519565"/>
    <lineage>
        <taxon>Eukaryota</taxon>
        <taxon>Sar</taxon>
        <taxon>Stramenopiles</taxon>
        <taxon>Ochrophyta</taxon>
        <taxon>Bacillariophyta</taxon>
        <taxon>Bacillariophyceae</taxon>
        <taxon>Bacillariophycidae</taxon>
        <taxon>Naviculales</taxon>
        <taxon>Naviculaceae</taxon>
        <taxon>Fistulifera</taxon>
    </lineage>
</organism>
<evidence type="ECO:0000313" key="4">
    <source>
        <dbReference type="EMBL" id="GAX23361.1"/>
    </source>
</evidence>
<reference evidence="4 5" key="1">
    <citation type="journal article" date="2015" name="Plant Cell">
        <title>Oil accumulation by the oleaginous diatom Fistulifera solaris as revealed by the genome and transcriptome.</title>
        <authorList>
            <person name="Tanaka T."/>
            <person name="Maeda Y."/>
            <person name="Veluchamy A."/>
            <person name="Tanaka M."/>
            <person name="Abida H."/>
            <person name="Marechal E."/>
            <person name="Bowler C."/>
            <person name="Muto M."/>
            <person name="Sunaga Y."/>
            <person name="Tanaka M."/>
            <person name="Yoshino T."/>
            <person name="Taniguchi T."/>
            <person name="Fukuda Y."/>
            <person name="Nemoto M."/>
            <person name="Matsumoto M."/>
            <person name="Wong P.S."/>
            <person name="Aburatani S."/>
            <person name="Fujibuchi W."/>
        </authorList>
    </citation>
    <scope>NUCLEOTIDE SEQUENCE [LARGE SCALE GENOMIC DNA]</scope>
    <source>
        <strain evidence="4 5">JPCC DA0580</strain>
    </source>
</reference>
<feature type="compositionally biased region" description="Acidic residues" evidence="1">
    <location>
        <begin position="172"/>
        <end position="181"/>
    </location>
</feature>
<keyword evidence="3" id="KW-0732">Signal</keyword>
<dbReference type="Proteomes" id="UP000198406">
    <property type="component" value="Unassembled WGS sequence"/>
</dbReference>
<proteinExistence type="predicted"/>
<feature type="transmembrane region" description="Helical" evidence="2">
    <location>
        <begin position="142"/>
        <end position="162"/>
    </location>
</feature>
<feature type="region of interest" description="Disordered" evidence="1">
    <location>
        <begin position="47"/>
        <end position="137"/>
    </location>
</feature>
<keyword evidence="2" id="KW-1133">Transmembrane helix</keyword>
<protein>
    <submittedName>
        <fullName evidence="4">Uncharacterized protein</fullName>
    </submittedName>
</protein>